<sequence length="83" mass="10297">MKMSNTKYDTSDKHKCKVYQEYVKYIKELYDRNSEDYCCYYECLNPQCNHYMKCLDNDRSDLLNKLNEQIFKLEKKQRKQKND</sequence>
<evidence type="ECO:0000313" key="1">
    <source>
        <dbReference type="EMBL" id="SBT74192.1"/>
    </source>
</evidence>
<accession>A0A1C3KJT5</accession>
<organism evidence="1 2">
    <name type="scientific">Plasmodium ovale</name>
    <name type="common">malaria parasite P. ovale</name>
    <dbReference type="NCBI Taxonomy" id="36330"/>
    <lineage>
        <taxon>Eukaryota</taxon>
        <taxon>Sar</taxon>
        <taxon>Alveolata</taxon>
        <taxon>Apicomplexa</taxon>
        <taxon>Aconoidasida</taxon>
        <taxon>Haemosporida</taxon>
        <taxon>Plasmodiidae</taxon>
        <taxon>Plasmodium</taxon>
        <taxon>Plasmodium (Plasmodium)</taxon>
    </lineage>
</organism>
<dbReference type="AlphaFoldDB" id="A0A1C3KJT5"/>
<dbReference type="VEuPathDB" id="PlasmoDB:POWCR01_000192100"/>
<evidence type="ECO:0000313" key="2">
    <source>
        <dbReference type="Proteomes" id="UP000243200"/>
    </source>
</evidence>
<reference evidence="1 2" key="1">
    <citation type="submission" date="2016-06" db="EMBL/GenBank/DDBJ databases">
        <authorList>
            <consortium name="Pathogen Informatics"/>
        </authorList>
    </citation>
    <scope>NUCLEOTIDE SEQUENCE [LARGE SCALE GENOMIC DNA]</scope>
</reference>
<dbReference type="Proteomes" id="UP000243200">
    <property type="component" value="Unassembled WGS sequence"/>
</dbReference>
<name>A0A1C3KJT5_PLAOA</name>
<dbReference type="EMBL" id="FLRJ01000655">
    <property type="protein sequence ID" value="SBT74192.1"/>
    <property type="molecule type" value="Genomic_DNA"/>
</dbReference>
<protein>
    <recommendedName>
        <fullName evidence="3">PIR protein</fullName>
    </recommendedName>
</protein>
<gene>
    <name evidence="1" type="primary">PowCR01_000192100</name>
    <name evidence="1" type="ORF">POWCR01_000192100</name>
</gene>
<evidence type="ECO:0008006" key="3">
    <source>
        <dbReference type="Google" id="ProtNLM"/>
    </source>
</evidence>
<proteinExistence type="predicted"/>